<accession>A0A7V7PSW5</accession>
<evidence type="ECO:0000313" key="3">
    <source>
        <dbReference type="Proteomes" id="UP000432089"/>
    </source>
</evidence>
<evidence type="ECO:0000256" key="1">
    <source>
        <dbReference type="SAM" id="Phobius"/>
    </source>
</evidence>
<gene>
    <name evidence="2" type="ORF">F6X38_00865</name>
</gene>
<dbReference type="EMBL" id="VZDO01000001">
    <property type="protein sequence ID" value="KAB0682676.1"/>
    <property type="molecule type" value="Genomic_DNA"/>
</dbReference>
<name>A0A7V7PSW5_9HYPH</name>
<dbReference type="RefSeq" id="WP_150967648.1">
    <property type="nucleotide sequence ID" value="NZ_VZDO01000001.1"/>
</dbReference>
<protein>
    <recommendedName>
        <fullName evidence="4">Yip1 domain-containing protein</fullName>
    </recommendedName>
</protein>
<organism evidence="2 3">
    <name type="scientific">Plantimonas leprariae</name>
    <dbReference type="NCBI Taxonomy" id="2615207"/>
    <lineage>
        <taxon>Bacteria</taxon>
        <taxon>Pseudomonadati</taxon>
        <taxon>Pseudomonadota</taxon>
        <taxon>Alphaproteobacteria</taxon>
        <taxon>Hyphomicrobiales</taxon>
        <taxon>Aurantimonadaceae</taxon>
        <taxon>Plantimonas</taxon>
    </lineage>
</organism>
<dbReference type="AlphaFoldDB" id="A0A7V7PSW5"/>
<dbReference type="Proteomes" id="UP000432089">
    <property type="component" value="Unassembled WGS sequence"/>
</dbReference>
<evidence type="ECO:0008006" key="4">
    <source>
        <dbReference type="Google" id="ProtNLM"/>
    </source>
</evidence>
<comment type="caution">
    <text evidence="2">The sequence shown here is derived from an EMBL/GenBank/DDBJ whole genome shotgun (WGS) entry which is preliminary data.</text>
</comment>
<proteinExistence type="predicted"/>
<keyword evidence="3" id="KW-1185">Reference proteome</keyword>
<keyword evidence="1" id="KW-0472">Membrane</keyword>
<feature type="transmembrane region" description="Helical" evidence="1">
    <location>
        <begin position="49"/>
        <end position="68"/>
    </location>
</feature>
<keyword evidence="1" id="KW-1133">Transmembrane helix</keyword>
<keyword evidence="1" id="KW-0812">Transmembrane</keyword>
<sequence length="210" mass="21947">MSSSSPAGSPPSPETPGLADILGYFAGTIDMMRGRAEGLRRLDLTADGFWTSFLALVVALPPMALSWVEYEDVQREAPMADVGPVVIYGAHAFADLAAWVLPIVLLMALANWIGLGRRILPLVVATNWGNALLAWAMVPIELLVIATNGASAVLLLAVAASIVALVLMVRLIATALGQDLKAAVGITLLIVLTSIFSYGAIADLTGISLI</sequence>
<feature type="transmembrane region" description="Helical" evidence="1">
    <location>
        <begin position="150"/>
        <end position="173"/>
    </location>
</feature>
<feature type="transmembrane region" description="Helical" evidence="1">
    <location>
        <begin position="180"/>
        <end position="201"/>
    </location>
</feature>
<evidence type="ECO:0000313" key="2">
    <source>
        <dbReference type="EMBL" id="KAB0682676.1"/>
    </source>
</evidence>
<feature type="transmembrane region" description="Helical" evidence="1">
    <location>
        <begin position="88"/>
        <end position="112"/>
    </location>
</feature>
<reference evidence="2 3" key="1">
    <citation type="submission" date="2019-09" db="EMBL/GenBank/DDBJ databases">
        <title>YIM 132180 draft genome.</title>
        <authorList>
            <person name="Zhang K."/>
        </authorList>
    </citation>
    <scope>NUCLEOTIDE SEQUENCE [LARGE SCALE GENOMIC DNA]</scope>
    <source>
        <strain evidence="2 3">YIM 132180</strain>
    </source>
</reference>
<feature type="transmembrane region" description="Helical" evidence="1">
    <location>
        <begin position="119"/>
        <end position="138"/>
    </location>
</feature>